<reference evidence="1" key="1">
    <citation type="submission" date="2020-11" db="EMBL/GenBank/DDBJ databases">
        <title>Isolation and identification of active actinomycetes.</title>
        <authorList>
            <person name="Yu B."/>
        </authorList>
    </citation>
    <scope>NUCLEOTIDE SEQUENCE</scope>
    <source>
        <strain evidence="1">NEAU-YB345</strain>
    </source>
</reference>
<dbReference type="AlphaFoldDB" id="A0A931FHN4"/>
<dbReference type="Pfam" id="PF06013">
    <property type="entry name" value="WXG100"/>
    <property type="match status" value="1"/>
</dbReference>
<sequence>MSKLTAVELQGMTTAQGTFQTALDDATRSYSQVEGQIEALQASWTGEAATIFNQAMTQWLEDFRSVNNALSTMLEKLAQNTNVYANTHADTEQVAQQVAQTIGAGNYGGLPGL</sequence>
<evidence type="ECO:0000313" key="2">
    <source>
        <dbReference type="Proteomes" id="UP000657385"/>
    </source>
</evidence>
<dbReference type="RefSeq" id="WP_196197709.1">
    <property type="nucleotide sequence ID" value="NZ_JADPRT010000017.1"/>
</dbReference>
<dbReference type="Proteomes" id="UP000657385">
    <property type="component" value="Unassembled WGS sequence"/>
</dbReference>
<dbReference type="SUPFAM" id="SSF140453">
    <property type="entry name" value="EsxAB dimer-like"/>
    <property type="match status" value="1"/>
</dbReference>
<accession>A0A931FHN4</accession>
<dbReference type="InterPro" id="IPR036689">
    <property type="entry name" value="ESAT-6-like_sf"/>
</dbReference>
<keyword evidence="2" id="KW-1185">Reference proteome</keyword>
<comment type="caution">
    <text evidence="1">The sequence shown here is derived from an EMBL/GenBank/DDBJ whole genome shotgun (WGS) entry which is preliminary data.</text>
</comment>
<name>A0A931FHN4_9ACTN</name>
<dbReference type="InterPro" id="IPR010310">
    <property type="entry name" value="T7SS_ESAT-6-like"/>
</dbReference>
<dbReference type="NCBIfam" id="TIGR03930">
    <property type="entry name" value="WXG100_ESAT6"/>
    <property type="match status" value="1"/>
</dbReference>
<evidence type="ECO:0000313" key="1">
    <source>
        <dbReference type="EMBL" id="MBF9072530.1"/>
    </source>
</evidence>
<gene>
    <name evidence="1" type="ORF">I2501_31390</name>
</gene>
<organism evidence="1 2">
    <name type="scientific">Streptacidiphilus fuscans</name>
    <dbReference type="NCBI Taxonomy" id="2789292"/>
    <lineage>
        <taxon>Bacteria</taxon>
        <taxon>Bacillati</taxon>
        <taxon>Actinomycetota</taxon>
        <taxon>Actinomycetes</taxon>
        <taxon>Kitasatosporales</taxon>
        <taxon>Streptomycetaceae</taxon>
        <taxon>Streptacidiphilus</taxon>
    </lineage>
</organism>
<proteinExistence type="predicted"/>
<protein>
    <submittedName>
        <fullName evidence="1">WXG100 family type VII secretion target</fullName>
    </submittedName>
</protein>
<dbReference type="EMBL" id="JADPRT010000017">
    <property type="protein sequence ID" value="MBF9072530.1"/>
    <property type="molecule type" value="Genomic_DNA"/>
</dbReference>
<dbReference type="Gene3D" id="1.10.287.1060">
    <property type="entry name" value="ESAT-6-like"/>
    <property type="match status" value="1"/>
</dbReference>